<gene>
    <name evidence="9" type="primary">ccoG</name>
    <name evidence="9" type="ORF">OCK74_22635</name>
</gene>
<reference evidence="9" key="1">
    <citation type="submission" date="2022-09" db="EMBL/GenBank/DDBJ databases">
        <authorList>
            <person name="Yuan C."/>
            <person name="Ke Z."/>
        </authorList>
    </citation>
    <scope>NUCLEOTIDE SEQUENCE</scope>
    <source>
        <strain evidence="9">LB-8</strain>
    </source>
</reference>
<evidence type="ECO:0000256" key="5">
    <source>
        <dbReference type="ARBA" id="ARBA00023004"/>
    </source>
</evidence>
<dbReference type="PROSITE" id="PS51379">
    <property type="entry name" value="4FE4S_FER_2"/>
    <property type="match status" value="1"/>
</dbReference>
<dbReference type="InterPro" id="IPR013783">
    <property type="entry name" value="Ig-like_fold"/>
</dbReference>
<dbReference type="PROSITE" id="PS00198">
    <property type="entry name" value="4FE4S_FER_1"/>
    <property type="match status" value="1"/>
</dbReference>
<dbReference type="NCBIfam" id="TIGR02745">
    <property type="entry name" value="ccoG_rdxA_fixG"/>
    <property type="match status" value="1"/>
</dbReference>
<dbReference type="Pfam" id="PF13746">
    <property type="entry name" value="Fer4_18"/>
    <property type="match status" value="1"/>
</dbReference>
<dbReference type="PANTHER" id="PTHR30176:SF3">
    <property type="entry name" value="FERREDOXIN-TYPE PROTEIN NAPH"/>
    <property type="match status" value="1"/>
</dbReference>
<feature type="transmembrane region" description="Helical" evidence="7">
    <location>
        <begin position="173"/>
        <end position="193"/>
    </location>
</feature>
<keyword evidence="6" id="KW-0411">Iron-sulfur</keyword>
<keyword evidence="5" id="KW-0408">Iron</keyword>
<dbReference type="Pfam" id="PF11614">
    <property type="entry name" value="FixG_C"/>
    <property type="match status" value="1"/>
</dbReference>
<evidence type="ECO:0000313" key="10">
    <source>
        <dbReference type="Proteomes" id="UP001155483"/>
    </source>
</evidence>
<organism evidence="9 10">
    <name type="scientific">Paraflavisolibacter caeni</name>
    <dbReference type="NCBI Taxonomy" id="2982496"/>
    <lineage>
        <taxon>Bacteria</taxon>
        <taxon>Pseudomonadati</taxon>
        <taxon>Bacteroidota</taxon>
        <taxon>Chitinophagia</taxon>
        <taxon>Chitinophagales</taxon>
        <taxon>Chitinophagaceae</taxon>
        <taxon>Paraflavisolibacter</taxon>
    </lineage>
</organism>
<keyword evidence="1" id="KW-0813">Transport</keyword>
<feature type="transmembrane region" description="Helical" evidence="7">
    <location>
        <begin position="50"/>
        <end position="70"/>
    </location>
</feature>
<feature type="transmembrane region" description="Helical" evidence="7">
    <location>
        <begin position="99"/>
        <end position="125"/>
    </location>
</feature>
<evidence type="ECO:0000256" key="3">
    <source>
        <dbReference type="ARBA" id="ARBA00022723"/>
    </source>
</evidence>
<accession>A0A9X3BH49</accession>
<name>A0A9X3BH49_9BACT</name>
<keyword evidence="4" id="KW-0249">Electron transport</keyword>
<dbReference type="GO" id="GO:0046872">
    <property type="term" value="F:metal ion binding"/>
    <property type="evidence" value="ECO:0007669"/>
    <property type="project" value="UniProtKB-KW"/>
</dbReference>
<dbReference type="GO" id="GO:0051539">
    <property type="term" value="F:4 iron, 4 sulfur cluster binding"/>
    <property type="evidence" value="ECO:0007669"/>
    <property type="project" value="UniProtKB-KW"/>
</dbReference>
<dbReference type="SUPFAM" id="SSF54862">
    <property type="entry name" value="4Fe-4S ferredoxins"/>
    <property type="match status" value="1"/>
</dbReference>
<sequence length="480" mass="54691">MKNKMVATEDNVAAVKKEMLDQSFRDSVATINKEGKRNFLFPKKPKGKLYNLRTVASLVYLVIFFSVPFIKINGQPLFLFNIVERKFILFGVIFWPQDFYIFAIGFLSFIVFIILFTVVFGRVWCGWACPQTVFMEMVFRKIEYWLDGDSQAQKRLKEMPWNGYKIRKRAIKIAVFFSISFLIANFALAYLVGMDDVFKMINEGITANFGTFSSLIAFTTVFFLVFYWFREQACIVVCPYGRLQGVLLDRKSLVVAYDYVRGEPRGKAKKTPAPALDTAGDCVDCFACVRVCPTGIDIRNGTQLECVNCTACIDACDAIMEKLNRPTGLIRLDSEENIAHSKKTGNWRLKAYSTVMVLLLGFLVYLLVSRNDIDATVLRTPGQIFQTLPDGRLSNLYNIKLANKTRKDVTLTLKLENIKGEINIVGNNLTVPNESYFQTPFFVKINRSEIVRRKTHIIIGVYVNGKRIKSTETTFLGPGY</sequence>
<dbReference type="Gene3D" id="2.60.40.10">
    <property type="entry name" value="Immunoglobulins"/>
    <property type="match status" value="1"/>
</dbReference>
<dbReference type="InterPro" id="IPR032879">
    <property type="entry name" value="FixG_C"/>
</dbReference>
<reference evidence="9" key="2">
    <citation type="submission" date="2023-04" db="EMBL/GenBank/DDBJ databases">
        <title>Paracnuella aquatica gen. nov., sp. nov., a member of the family Chitinophagaceae isolated from a hot spring.</title>
        <authorList>
            <person name="Wang C."/>
        </authorList>
    </citation>
    <scope>NUCLEOTIDE SEQUENCE</scope>
    <source>
        <strain evidence="9">LB-8</strain>
    </source>
</reference>
<dbReference type="Gene3D" id="1.10.1060.10">
    <property type="entry name" value="Alpha-helical ferredoxin"/>
    <property type="match status" value="1"/>
</dbReference>
<keyword evidence="2" id="KW-0004">4Fe-4S</keyword>
<dbReference type="PANTHER" id="PTHR30176">
    <property type="entry name" value="FERREDOXIN-TYPE PROTEIN NAPH"/>
    <property type="match status" value="1"/>
</dbReference>
<keyword evidence="7" id="KW-1133">Transmembrane helix</keyword>
<evidence type="ECO:0000256" key="1">
    <source>
        <dbReference type="ARBA" id="ARBA00022448"/>
    </source>
</evidence>
<dbReference type="AlphaFoldDB" id="A0A9X3BH49"/>
<evidence type="ECO:0000259" key="8">
    <source>
        <dbReference type="PROSITE" id="PS51379"/>
    </source>
</evidence>
<evidence type="ECO:0000256" key="2">
    <source>
        <dbReference type="ARBA" id="ARBA00022485"/>
    </source>
</evidence>
<evidence type="ECO:0000256" key="6">
    <source>
        <dbReference type="ARBA" id="ARBA00023014"/>
    </source>
</evidence>
<evidence type="ECO:0000256" key="4">
    <source>
        <dbReference type="ARBA" id="ARBA00022982"/>
    </source>
</evidence>
<dbReference type="InterPro" id="IPR051684">
    <property type="entry name" value="Electron_Trans/Redox"/>
</dbReference>
<dbReference type="Proteomes" id="UP001155483">
    <property type="component" value="Unassembled WGS sequence"/>
</dbReference>
<protein>
    <submittedName>
        <fullName evidence="9">Cytochrome c oxidase accessory protein CcoG</fullName>
    </submittedName>
</protein>
<proteinExistence type="predicted"/>
<keyword evidence="3" id="KW-0479">Metal-binding</keyword>
<evidence type="ECO:0000256" key="7">
    <source>
        <dbReference type="SAM" id="Phobius"/>
    </source>
</evidence>
<dbReference type="EMBL" id="JAOTIF010000025">
    <property type="protein sequence ID" value="MCU7551934.1"/>
    <property type="molecule type" value="Genomic_DNA"/>
</dbReference>
<evidence type="ECO:0000313" key="9">
    <source>
        <dbReference type="EMBL" id="MCU7551934.1"/>
    </source>
</evidence>
<feature type="transmembrane region" description="Helical" evidence="7">
    <location>
        <begin position="349"/>
        <end position="368"/>
    </location>
</feature>
<keyword evidence="7" id="KW-0812">Transmembrane</keyword>
<dbReference type="Pfam" id="PF12801">
    <property type="entry name" value="Fer4_5"/>
    <property type="match status" value="1"/>
</dbReference>
<keyword evidence="10" id="KW-1185">Reference proteome</keyword>
<dbReference type="InterPro" id="IPR017900">
    <property type="entry name" value="4Fe4S_Fe_S_CS"/>
</dbReference>
<comment type="caution">
    <text evidence="9">The sequence shown here is derived from an EMBL/GenBank/DDBJ whole genome shotgun (WGS) entry which is preliminary data.</text>
</comment>
<dbReference type="RefSeq" id="WP_279299371.1">
    <property type="nucleotide sequence ID" value="NZ_JAOTIF010000025.1"/>
</dbReference>
<dbReference type="InterPro" id="IPR014116">
    <property type="entry name" value="Cyt_c_oxidase_cbb3_FixG"/>
</dbReference>
<keyword evidence="7" id="KW-0472">Membrane</keyword>
<dbReference type="GO" id="GO:0005886">
    <property type="term" value="C:plasma membrane"/>
    <property type="evidence" value="ECO:0007669"/>
    <property type="project" value="TreeGrafter"/>
</dbReference>
<feature type="transmembrane region" description="Helical" evidence="7">
    <location>
        <begin position="205"/>
        <end position="229"/>
    </location>
</feature>
<dbReference type="InterPro" id="IPR009051">
    <property type="entry name" value="Helical_ferredxn"/>
</dbReference>
<feature type="domain" description="4Fe-4S ferredoxin-type" evidence="8">
    <location>
        <begin position="272"/>
        <end position="301"/>
    </location>
</feature>
<dbReference type="InterPro" id="IPR017896">
    <property type="entry name" value="4Fe4S_Fe-S-bd"/>
</dbReference>